<proteinExistence type="predicted"/>
<evidence type="ECO:0000313" key="2">
    <source>
        <dbReference type="EMBL" id="KAJ5339009.1"/>
    </source>
</evidence>
<accession>A0A9W9QR16</accession>
<dbReference type="Proteomes" id="UP001148299">
    <property type="component" value="Unassembled WGS sequence"/>
</dbReference>
<dbReference type="AlphaFoldDB" id="A0A9W9QR16"/>
<sequence length="81" mass="8930">MTCVLISEGGGSVGTETFGPRVGFSGSDRWKPKQTTDYGVPTNPKNTDRPLPEDTNRVSMKTFTCVLKRRVRDSQREALAP</sequence>
<dbReference type="EMBL" id="JAPZBQ010000003">
    <property type="protein sequence ID" value="KAJ5339009.1"/>
    <property type="molecule type" value="Genomic_DNA"/>
</dbReference>
<feature type="region of interest" description="Disordered" evidence="1">
    <location>
        <begin position="6"/>
        <end position="57"/>
    </location>
</feature>
<gene>
    <name evidence="2" type="ORF">N7452_005737</name>
    <name evidence="3" type="ORF">N7541_010984</name>
</gene>
<evidence type="ECO:0000313" key="4">
    <source>
        <dbReference type="Proteomes" id="UP001148299"/>
    </source>
</evidence>
<comment type="caution">
    <text evidence="3">The sequence shown here is derived from an EMBL/GenBank/DDBJ whole genome shotgun (WGS) entry which is preliminary data.</text>
</comment>
<dbReference type="Proteomes" id="UP001147695">
    <property type="component" value="Unassembled WGS sequence"/>
</dbReference>
<keyword evidence="4" id="KW-1185">Reference proteome</keyword>
<evidence type="ECO:0000256" key="1">
    <source>
        <dbReference type="SAM" id="MobiDB-lite"/>
    </source>
</evidence>
<evidence type="ECO:0000313" key="3">
    <source>
        <dbReference type="EMBL" id="KAJ5341860.1"/>
    </source>
</evidence>
<organism evidence="3 4">
    <name type="scientific">Penicillium brevicompactum</name>
    <dbReference type="NCBI Taxonomy" id="5074"/>
    <lineage>
        <taxon>Eukaryota</taxon>
        <taxon>Fungi</taxon>
        <taxon>Dikarya</taxon>
        <taxon>Ascomycota</taxon>
        <taxon>Pezizomycotina</taxon>
        <taxon>Eurotiomycetes</taxon>
        <taxon>Eurotiomycetidae</taxon>
        <taxon>Eurotiales</taxon>
        <taxon>Aspergillaceae</taxon>
        <taxon>Penicillium</taxon>
    </lineage>
</organism>
<reference evidence="3" key="2">
    <citation type="journal article" date="2023" name="IMA Fungus">
        <title>Comparative genomic study of the Penicillium genus elucidates a diverse pangenome and 15 lateral gene transfer events.</title>
        <authorList>
            <person name="Petersen C."/>
            <person name="Sorensen T."/>
            <person name="Nielsen M.R."/>
            <person name="Sondergaard T.E."/>
            <person name="Sorensen J.L."/>
            <person name="Fitzpatrick D.A."/>
            <person name="Frisvad J.C."/>
            <person name="Nielsen K.L."/>
        </authorList>
    </citation>
    <scope>NUCLEOTIDE SEQUENCE</scope>
    <source>
        <strain evidence="2">IBT 35673</strain>
        <strain evidence="3">IBT 35675</strain>
    </source>
</reference>
<dbReference type="EMBL" id="JAPZBR010000008">
    <property type="protein sequence ID" value="KAJ5341860.1"/>
    <property type="molecule type" value="Genomic_DNA"/>
</dbReference>
<feature type="compositionally biased region" description="Basic and acidic residues" evidence="1">
    <location>
        <begin position="46"/>
        <end position="56"/>
    </location>
</feature>
<name>A0A9W9QR16_PENBR</name>
<protein>
    <submittedName>
        <fullName evidence="3">Uncharacterized protein</fullName>
    </submittedName>
</protein>
<reference evidence="3" key="1">
    <citation type="submission" date="2022-12" db="EMBL/GenBank/DDBJ databases">
        <authorList>
            <person name="Petersen C."/>
        </authorList>
    </citation>
    <scope>NUCLEOTIDE SEQUENCE</scope>
    <source>
        <strain evidence="2">IBT 35673</strain>
        <strain evidence="3">IBT 35675</strain>
    </source>
</reference>